<evidence type="ECO:0000313" key="2">
    <source>
        <dbReference type="EMBL" id="EPR07770.1"/>
    </source>
</evidence>
<dbReference type="AlphaFoldDB" id="U4QXP3"/>
<protein>
    <submittedName>
        <fullName evidence="2">Virion morphogeneis protein</fullName>
    </submittedName>
</protein>
<name>U4QXP3_9FIRM</name>
<accession>U4QXP3</accession>
<dbReference type="Proteomes" id="UP000016860">
    <property type="component" value="Unassembled WGS sequence"/>
</dbReference>
<organism evidence="2 3">
    <name type="scientific">Ruminiclostridium papyrosolvens C7</name>
    <dbReference type="NCBI Taxonomy" id="1330534"/>
    <lineage>
        <taxon>Bacteria</taxon>
        <taxon>Bacillati</taxon>
        <taxon>Bacillota</taxon>
        <taxon>Clostridia</taxon>
        <taxon>Eubacteriales</taxon>
        <taxon>Oscillospiraceae</taxon>
        <taxon>Ruminiclostridium</taxon>
    </lineage>
</organism>
<comment type="caution">
    <text evidence="2">The sequence shown here is derived from an EMBL/GenBank/DDBJ whole genome shotgun (WGS) entry which is preliminary data.</text>
</comment>
<dbReference type="NCBIfam" id="TIGR01641">
    <property type="entry name" value="phageSPP1_gp7"/>
    <property type="match status" value="1"/>
</dbReference>
<evidence type="ECO:0000259" key="1">
    <source>
        <dbReference type="Pfam" id="PF04233"/>
    </source>
</evidence>
<dbReference type="Pfam" id="PF04233">
    <property type="entry name" value="Phage_Mu_F"/>
    <property type="match status" value="1"/>
</dbReference>
<dbReference type="EMBL" id="ATAY01000098">
    <property type="protein sequence ID" value="EPR07770.1"/>
    <property type="molecule type" value="Genomic_DNA"/>
</dbReference>
<proteinExistence type="predicted"/>
<reference evidence="2 3" key="1">
    <citation type="journal article" date="2013" name="Genome Announc.">
        <title>Draft Genome Sequence of the Cellulolytic Bacterium Clostridium papyrosolvens C7 (ATCC 700395).</title>
        <authorList>
            <person name="Zepeda V."/>
            <person name="Dassa B."/>
            <person name="Borovok I."/>
            <person name="Lamed R."/>
            <person name="Bayer E.A."/>
            <person name="Cate J.H."/>
        </authorList>
    </citation>
    <scope>NUCLEOTIDE SEQUENCE [LARGE SCALE GENOMIC DNA]</scope>
    <source>
        <strain evidence="2 3">C7</strain>
    </source>
</reference>
<dbReference type="RefSeq" id="WP_020817334.1">
    <property type="nucleotide sequence ID" value="NZ_ATAY01000098.1"/>
</dbReference>
<dbReference type="PATRIC" id="fig|1330534.3.peg.3958"/>
<gene>
    <name evidence="2" type="ORF">L323_19925</name>
</gene>
<dbReference type="InterPro" id="IPR006528">
    <property type="entry name" value="Phage_head_morphogenesis_dom"/>
</dbReference>
<sequence>MMDDIESIISLNKEMTFEEAVDYFKGKIPITMKQFYELSAEYQTLAFTVSGYTKVQVLKKFHDELLRAIKDGETMQSFRDKMNEFLEIEGYEGITNFQADNIFRTNTQAAYQVGHYRQMTDPDVLKLRPYWIYDAVNDTHTRPSHLAMDGKVFPADSPVWDVWYPPNGFRCRCTVRSLSRRQVEQQNLTIENEIPKAAQLQDGRFVNVIPDPRFQTNPAKVPFTPDLKGYPETLVKAYNKQVKGKK</sequence>
<feature type="domain" description="Phage head morphogenesis" evidence="1">
    <location>
        <begin position="59"/>
        <end position="175"/>
    </location>
</feature>
<evidence type="ECO:0000313" key="3">
    <source>
        <dbReference type="Proteomes" id="UP000016860"/>
    </source>
</evidence>
<dbReference type="STRING" id="1330534.L323_19925"/>